<proteinExistence type="predicted"/>
<dbReference type="SUPFAM" id="SSF47413">
    <property type="entry name" value="lambda repressor-like DNA-binding domains"/>
    <property type="match status" value="1"/>
</dbReference>
<evidence type="ECO:0000313" key="2">
    <source>
        <dbReference type="EMBL" id="RNL42015.1"/>
    </source>
</evidence>
<dbReference type="Gene3D" id="1.10.260.40">
    <property type="entry name" value="lambda repressor-like DNA-binding domains"/>
    <property type="match status" value="1"/>
</dbReference>
<keyword evidence="3" id="KW-1185">Reference proteome</keyword>
<reference evidence="3" key="1">
    <citation type="submission" date="2018-05" db="EMBL/GenBank/DDBJ databases">
        <title>Genome Sequencing of selected type strains of the family Eggerthellaceae.</title>
        <authorList>
            <person name="Danylec N."/>
            <person name="Stoll D.A."/>
            <person name="Doetsch A."/>
            <person name="Huch M."/>
        </authorList>
    </citation>
    <scope>NUCLEOTIDE SEQUENCE [LARGE SCALE GENOMIC DNA]</scope>
    <source>
        <strain evidence="3">DSM 24851</strain>
    </source>
</reference>
<dbReference type="InterPro" id="IPR010982">
    <property type="entry name" value="Lambda_DNA-bd_dom_sf"/>
</dbReference>
<dbReference type="PROSITE" id="PS50943">
    <property type="entry name" value="HTH_CROC1"/>
    <property type="match status" value="1"/>
</dbReference>
<comment type="caution">
    <text evidence="2">The sequence shown here is derived from an EMBL/GenBank/DDBJ whole genome shotgun (WGS) entry which is preliminary data.</text>
</comment>
<protein>
    <submittedName>
        <fullName evidence="2">Transcriptional regulator</fullName>
    </submittedName>
</protein>
<organism evidence="2 3">
    <name type="scientific">Slackia equolifaciens</name>
    <dbReference type="NCBI Taxonomy" id="498718"/>
    <lineage>
        <taxon>Bacteria</taxon>
        <taxon>Bacillati</taxon>
        <taxon>Actinomycetota</taxon>
        <taxon>Coriobacteriia</taxon>
        <taxon>Eggerthellales</taxon>
        <taxon>Eggerthellaceae</taxon>
        <taxon>Slackia</taxon>
    </lineage>
</organism>
<dbReference type="Proteomes" id="UP000269591">
    <property type="component" value="Unassembled WGS sequence"/>
</dbReference>
<dbReference type="SMART" id="SM00530">
    <property type="entry name" value="HTH_XRE"/>
    <property type="match status" value="1"/>
</dbReference>
<evidence type="ECO:0000259" key="1">
    <source>
        <dbReference type="PROSITE" id="PS50943"/>
    </source>
</evidence>
<feature type="domain" description="HTH cro/C1-type" evidence="1">
    <location>
        <begin position="158"/>
        <end position="215"/>
    </location>
</feature>
<dbReference type="EMBL" id="QIBX01000001">
    <property type="protein sequence ID" value="RNL42015.1"/>
    <property type="molecule type" value="Genomic_DNA"/>
</dbReference>
<name>A0A3N0B4H8_9ACTN</name>
<dbReference type="InterPro" id="IPR001387">
    <property type="entry name" value="Cro/C1-type_HTH"/>
</dbReference>
<dbReference type="Pfam" id="PF01381">
    <property type="entry name" value="HTH_3"/>
    <property type="match status" value="1"/>
</dbReference>
<sequence length="218" mass="24592">MRVEYEFIHLEDSDLYRDDAAHALAAVFDLGVNVAGLSGQYVADLFIVSGLAVQFERCNPVYVAGKSGAELLRHMDSEIETLLDDEVPYRLSRTSDYWVGWNVAWYQLSSGRTYKSIFEVLPYDRIKSMYYPLHEADERKFIGVCESVMAQASVASNLKRIRVAAGFSQAQLSEASGVGLRSIQMYEQRQKDINKAQGSTLLRLARALHCSMEDVMEL</sequence>
<accession>A0A3N0B4H8</accession>
<dbReference type="RefSeq" id="WP_123207874.1">
    <property type="nucleotide sequence ID" value="NZ_JBHTHO010000011.1"/>
</dbReference>
<dbReference type="AlphaFoldDB" id="A0A3N0B4H8"/>
<gene>
    <name evidence="2" type="ORF">DMP06_00990</name>
</gene>
<evidence type="ECO:0000313" key="3">
    <source>
        <dbReference type="Proteomes" id="UP000269591"/>
    </source>
</evidence>
<dbReference type="CDD" id="cd00093">
    <property type="entry name" value="HTH_XRE"/>
    <property type="match status" value="1"/>
</dbReference>
<dbReference type="OrthoDB" id="7428772at2"/>
<dbReference type="GO" id="GO:0003677">
    <property type="term" value="F:DNA binding"/>
    <property type="evidence" value="ECO:0007669"/>
    <property type="project" value="InterPro"/>
</dbReference>